<comment type="caution">
    <text evidence="8">The sequence shown here is derived from an EMBL/GenBank/DDBJ whole genome shotgun (WGS) entry which is preliminary data.</text>
</comment>
<keyword evidence="1" id="KW-0479">Metal-binding</keyword>
<organism evidence="8 9">
    <name type="scientific">Penicillium chermesinum</name>
    <dbReference type="NCBI Taxonomy" id="63820"/>
    <lineage>
        <taxon>Eukaryota</taxon>
        <taxon>Fungi</taxon>
        <taxon>Dikarya</taxon>
        <taxon>Ascomycota</taxon>
        <taxon>Pezizomycotina</taxon>
        <taxon>Eurotiomycetes</taxon>
        <taxon>Eurotiomycetidae</taxon>
        <taxon>Eurotiales</taxon>
        <taxon>Aspergillaceae</taxon>
        <taxon>Penicillium</taxon>
    </lineage>
</organism>
<dbReference type="EMBL" id="JAPQKS010000007">
    <property type="protein sequence ID" value="KAJ5220033.1"/>
    <property type="molecule type" value="Genomic_DNA"/>
</dbReference>
<dbReference type="AlphaFoldDB" id="A0A9W9NHR3"/>
<evidence type="ECO:0000256" key="1">
    <source>
        <dbReference type="ARBA" id="ARBA00022723"/>
    </source>
</evidence>
<keyword evidence="9" id="KW-1185">Reference proteome</keyword>
<dbReference type="GO" id="GO:0008270">
    <property type="term" value="F:zinc ion binding"/>
    <property type="evidence" value="ECO:0007669"/>
    <property type="project" value="UniProtKB-KW"/>
</dbReference>
<protein>
    <recommendedName>
        <fullName evidence="7">GRF-type domain-containing protein</fullName>
    </recommendedName>
</protein>
<sequence length="348" mass="39242">MMASPTRTVSSVPGTPRSPRTIKRLNGLYKEGVWCCNCADRPQAVRFQVKKVGKNHGRWFYTCQKQPKCGFFLWDDDAQIRAKAVILANNRSELDPILQTPTKPNDEFSNIGLLTPQTERPHTERKALDTTPRTQLKITQFKTPPTSAKARMMAEDTDEFGWDDSDNEEYVEATSIMTENNSFMSQPNFHPESPTKVPRTPKTSSPGKRKFADLPSGRSSMIADTASESPPASFSSRFPPASAEVCMTPTPTKYRDVLSSDSRADSCSLSQHIMSILDRLDVVIPNNARDEIIELVNRENKKNQGIIRSRDILRTAIKKKDEEIVKLKERNTNLKAQVELRNMANKIP</sequence>
<evidence type="ECO:0000256" key="5">
    <source>
        <dbReference type="SAM" id="Coils"/>
    </source>
</evidence>
<reference evidence="8" key="1">
    <citation type="submission" date="2022-11" db="EMBL/GenBank/DDBJ databases">
        <authorList>
            <person name="Petersen C."/>
        </authorList>
    </citation>
    <scope>NUCLEOTIDE SEQUENCE</scope>
    <source>
        <strain evidence="8">IBT 19713</strain>
    </source>
</reference>
<feature type="coiled-coil region" evidence="5">
    <location>
        <begin position="310"/>
        <end position="337"/>
    </location>
</feature>
<dbReference type="RefSeq" id="XP_058326863.1">
    <property type="nucleotide sequence ID" value="XM_058478533.1"/>
</dbReference>
<keyword evidence="5" id="KW-0175">Coiled coil</keyword>
<dbReference type="Proteomes" id="UP001150941">
    <property type="component" value="Unassembled WGS sequence"/>
</dbReference>
<keyword evidence="2 4" id="KW-0863">Zinc-finger</keyword>
<name>A0A9W9NHR3_9EURO</name>
<gene>
    <name evidence="8" type="ORF">N7468_009237</name>
</gene>
<evidence type="ECO:0000256" key="4">
    <source>
        <dbReference type="PROSITE-ProRule" id="PRU01343"/>
    </source>
</evidence>
<dbReference type="PROSITE" id="PS51999">
    <property type="entry name" value="ZF_GRF"/>
    <property type="match status" value="1"/>
</dbReference>
<accession>A0A9W9NHR3</accession>
<evidence type="ECO:0000313" key="9">
    <source>
        <dbReference type="Proteomes" id="UP001150941"/>
    </source>
</evidence>
<reference evidence="8" key="2">
    <citation type="journal article" date="2023" name="IMA Fungus">
        <title>Comparative genomic study of the Penicillium genus elucidates a diverse pangenome and 15 lateral gene transfer events.</title>
        <authorList>
            <person name="Petersen C."/>
            <person name="Sorensen T."/>
            <person name="Nielsen M.R."/>
            <person name="Sondergaard T.E."/>
            <person name="Sorensen J.L."/>
            <person name="Fitzpatrick D.A."/>
            <person name="Frisvad J.C."/>
            <person name="Nielsen K.L."/>
        </authorList>
    </citation>
    <scope>NUCLEOTIDE SEQUENCE</scope>
    <source>
        <strain evidence="8">IBT 19713</strain>
    </source>
</reference>
<evidence type="ECO:0000256" key="3">
    <source>
        <dbReference type="ARBA" id="ARBA00022833"/>
    </source>
</evidence>
<dbReference type="OrthoDB" id="430051at2759"/>
<evidence type="ECO:0000313" key="8">
    <source>
        <dbReference type="EMBL" id="KAJ5220033.1"/>
    </source>
</evidence>
<proteinExistence type="predicted"/>
<dbReference type="GeneID" id="83205836"/>
<feature type="region of interest" description="Disordered" evidence="6">
    <location>
        <begin position="182"/>
        <end position="238"/>
    </location>
</feature>
<feature type="compositionally biased region" description="Low complexity" evidence="6">
    <location>
        <begin position="226"/>
        <end position="238"/>
    </location>
</feature>
<evidence type="ECO:0000256" key="6">
    <source>
        <dbReference type="SAM" id="MobiDB-lite"/>
    </source>
</evidence>
<evidence type="ECO:0000256" key="2">
    <source>
        <dbReference type="ARBA" id="ARBA00022771"/>
    </source>
</evidence>
<evidence type="ECO:0000259" key="7">
    <source>
        <dbReference type="PROSITE" id="PS51999"/>
    </source>
</evidence>
<dbReference type="InterPro" id="IPR010666">
    <property type="entry name" value="Znf_GRF"/>
</dbReference>
<keyword evidence="3" id="KW-0862">Zinc</keyword>
<dbReference type="Pfam" id="PF06839">
    <property type="entry name" value="Zn_ribbon_GRF"/>
    <property type="match status" value="1"/>
</dbReference>
<feature type="domain" description="GRF-type" evidence="7">
    <location>
        <begin position="36"/>
        <end position="78"/>
    </location>
</feature>